<comment type="cofactor">
    <cofactor evidence="2">
        <name>FAD</name>
        <dbReference type="ChEBI" id="CHEBI:57692"/>
    </cofactor>
</comment>
<feature type="domain" description="Glucose-methanol-choline oxidoreductase C-terminal" evidence="4">
    <location>
        <begin position="421"/>
        <end position="561"/>
    </location>
</feature>
<dbReference type="SUPFAM" id="SSF51905">
    <property type="entry name" value="FAD/NAD(P)-binding domain"/>
    <property type="match status" value="1"/>
</dbReference>
<dbReference type="AlphaFoldDB" id="A0AAW1CY77"/>
<dbReference type="GO" id="GO:0016614">
    <property type="term" value="F:oxidoreductase activity, acting on CH-OH group of donors"/>
    <property type="evidence" value="ECO:0007669"/>
    <property type="project" value="InterPro"/>
</dbReference>
<comment type="similarity">
    <text evidence="1">Belongs to the GMC oxidoreductase family.</text>
</comment>
<dbReference type="PANTHER" id="PTHR11552">
    <property type="entry name" value="GLUCOSE-METHANOL-CHOLINE GMC OXIDOREDUCTASE"/>
    <property type="match status" value="1"/>
</dbReference>
<dbReference type="InterPro" id="IPR036188">
    <property type="entry name" value="FAD/NAD-bd_sf"/>
</dbReference>
<dbReference type="PANTHER" id="PTHR11552:SF158">
    <property type="entry name" value="GH23626P-RELATED"/>
    <property type="match status" value="1"/>
</dbReference>
<feature type="binding site" evidence="2">
    <location>
        <position position="121"/>
    </location>
    <ligand>
        <name>FAD</name>
        <dbReference type="ChEBI" id="CHEBI:57692"/>
    </ligand>
</feature>
<feature type="binding site" evidence="2">
    <location>
        <position position="125"/>
    </location>
    <ligand>
        <name>FAD</name>
        <dbReference type="ChEBI" id="CHEBI:57692"/>
    </ligand>
</feature>
<dbReference type="GO" id="GO:0050660">
    <property type="term" value="F:flavin adenine dinucleotide binding"/>
    <property type="evidence" value="ECO:0007669"/>
    <property type="project" value="InterPro"/>
</dbReference>
<dbReference type="Pfam" id="PF00732">
    <property type="entry name" value="GMC_oxred_N"/>
    <property type="match status" value="1"/>
</dbReference>
<sequence length="577" mass="64134">MDYQTFLALLTTAVLYYRYDEFNPAQEVKNQSNDELKKEYDFIIVGAGSAGSVMANRLTEIPEWNVLLFEAGGEETIESQTPFLAVNVWGGPLDWNYTTTYKSLNCLEKASGMCFWPRGKVMGGTSSINSQIYLRGTRQDHNNWAALGNVGWSYEDILPYYKKSEDSLVPSGNDAQFHGYKGYQPISPIPYRSVISGAFIEAGKELGYKETDLNGANDVGFMRVQTFGKNGTRYSTNKAFLKPIRSRKNLSVAKRALVTRIIFEGKRAVGVEFVRDGQKRRINVKKEVIVSGGVINSPQLLMLSGIGPREHLQSFNIPVIADLPVGMNLQDHANTGLMFSVDRNAAPTENEVYSEQSIIDYAQNDRGLLTTPTVNEAIAGIDTKGSPNSQSRNLELTFNSINTNLDDNVTSWAVMVSNLVPKSRGRISLVSSDPFQKPRIDPNYFGDPDDYQIALEGQRFLYKLSQTKAFQKYNSKLIMSSYSACTNETYPSDGFFLCIIKKYSKTAFHPVGSCKMGPNPGDSVVDPRLRVHKLKNVRVIDASIMPLVTKSNTNAPTIMIGEKGADLVKQDHGKLLI</sequence>
<dbReference type="PIRSF" id="PIRSF000137">
    <property type="entry name" value="Alcohol_oxidase"/>
    <property type="match status" value="1"/>
</dbReference>
<reference evidence="5 6" key="1">
    <citation type="submission" date="2022-12" db="EMBL/GenBank/DDBJ databases">
        <title>Chromosome-level genome assembly of true bugs.</title>
        <authorList>
            <person name="Ma L."/>
            <person name="Li H."/>
        </authorList>
    </citation>
    <scope>NUCLEOTIDE SEQUENCE [LARGE SCALE GENOMIC DNA]</scope>
    <source>
        <strain evidence="5">Lab_2022b</strain>
    </source>
</reference>
<evidence type="ECO:0008006" key="7">
    <source>
        <dbReference type="Google" id="ProtNLM"/>
    </source>
</evidence>
<evidence type="ECO:0000256" key="2">
    <source>
        <dbReference type="PIRSR" id="PIRSR000137-2"/>
    </source>
</evidence>
<evidence type="ECO:0000259" key="4">
    <source>
        <dbReference type="Pfam" id="PF05199"/>
    </source>
</evidence>
<keyword evidence="2" id="KW-0274">FAD</keyword>
<dbReference type="Gene3D" id="3.30.560.10">
    <property type="entry name" value="Glucose Oxidase, domain 3"/>
    <property type="match status" value="1"/>
</dbReference>
<dbReference type="SUPFAM" id="SSF54373">
    <property type="entry name" value="FAD-linked reductases, C-terminal domain"/>
    <property type="match status" value="1"/>
</dbReference>
<evidence type="ECO:0000313" key="6">
    <source>
        <dbReference type="Proteomes" id="UP001461498"/>
    </source>
</evidence>
<dbReference type="EMBL" id="JAPXFL010000010">
    <property type="protein sequence ID" value="KAK9501045.1"/>
    <property type="molecule type" value="Genomic_DNA"/>
</dbReference>
<dbReference type="InterPro" id="IPR007867">
    <property type="entry name" value="GMC_OxRtase_C"/>
</dbReference>
<keyword evidence="2" id="KW-0285">Flavoprotein</keyword>
<accession>A0AAW1CY77</accession>
<proteinExistence type="inferred from homology"/>
<dbReference type="Gene3D" id="3.50.50.60">
    <property type="entry name" value="FAD/NAD(P)-binding domain"/>
    <property type="match status" value="1"/>
</dbReference>
<gene>
    <name evidence="5" type="ORF">O3M35_002167</name>
</gene>
<evidence type="ECO:0000259" key="3">
    <source>
        <dbReference type="Pfam" id="PF00732"/>
    </source>
</evidence>
<evidence type="ECO:0000256" key="1">
    <source>
        <dbReference type="ARBA" id="ARBA00010790"/>
    </source>
</evidence>
<comment type="caution">
    <text evidence="5">The sequence shown here is derived from an EMBL/GenBank/DDBJ whole genome shotgun (WGS) entry which is preliminary data.</text>
</comment>
<dbReference type="InterPro" id="IPR012132">
    <property type="entry name" value="GMC_OxRdtase"/>
</dbReference>
<evidence type="ECO:0000313" key="5">
    <source>
        <dbReference type="EMBL" id="KAK9501045.1"/>
    </source>
</evidence>
<dbReference type="InterPro" id="IPR000172">
    <property type="entry name" value="GMC_OxRdtase_N"/>
</dbReference>
<feature type="binding site" evidence="2">
    <location>
        <position position="258"/>
    </location>
    <ligand>
        <name>FAD</name>
        <dbReference type="ChEBI" id="CHEBI:57692"/>
    </ligand>
</feature>
<dbReference type="Pfam" id="PF05199">
    <property type="entry name" value="GMC_oxred_C"/>
    <property type="match status" value="1"/>
</dbReference>
<dbReference type="Proteomes" id="UP001461498">
    <property type="component" value="Unassembled WGS sequence"/>
</dbReference>
<organism evidence="5 6">
    <name type="scientific">Rhynocoris fuscipes</name>
    <dbReference type="NCBI Taxonomy" id="488301"/>
    <lineage>
        <taxon>Eukaryota</taxon>
        <taxon>Metazoa</taxon>
        <taxon>Ecdysozoa</taxon>
        <taxon>Arthropoda</taxon>
        <taxon>Hexapoda</taxon>
        <taxon>Insecta</taxon>
        <taxon>Pterygota</taxon>
        <taxon>Neoptera</taxon>
        <taxon>Paraneoptera</taxon>
        <taxon>Hemiptera</taxon>
        <taxon>Heteroptera</taxon>
        <taxon>Panheteroptera</taxon>
        <taxon>Cimicomorpha</taxon>
        <taxon>Reduviidae</taxon>
        <taxon>Harpactorinae</taxon>
        <taxon>Harpactorini</taxon>
        <taxon>Rhynocoris</taxon>
    </lineage>
</organism>
<name>A0AAW1CY77_9HEMI</name>
<keyword evidence="6" id="KW-1185">Reference proteome</keyword>
<protein>
    <recommendedName>
        <fullName evidence="7">Glucose dehydrogenase [FAD, quinone]-like</fullName>
    </recommendedName>
</protein>
<feature type="domain" description="Glucose-methanol-choline oxidoreductase N-terminal" evidence="3">
    <location>
        <begin position="40"/>
        <end position="333"/>
    </location>
</feature>